<accession>U3GUV8</accession>
<dbReference type="PIRSF" id="PIRSF004491">
    <property type="entry name" value="FAD_Synth"/>
    <property type="match status" value="1"/>
</dbReference>
<evidence type="ECO:0000256" key="3">
    <source>
        <dbReference type="ARBA" id="ARBA00005201"/>
    </source>
</evidence>
<dbReference type="SUPFAM" id="SSF52374">
    <property type="entry name" value="Nucleotidylyl transferase"/>
    <property type="match status" value="1"/>
</dbReference>
<dbReference type="eggNOG" id="COG0196">
    <property type="taxonomic scope" value="Bacteria"/>
</dbReference>
<dbReference type="SUPFAM" id="SSF82114">
    <property type="entry name" value="Riboflavin kinase-like"/>
    <property type="match status" value="1"/>
</dbReference>
<evidence type="ECO:0000256" key="11">
    <source>
        <dbReference type="ARBA" id="ARBA00022840"/>
    </source>
</evidence>
<dbReference type="Pfam" id="PF06574">
    <property type="entry name" value="FAD_syn"/>
    <property type="match status" value="1"/>
</dbReference>
<evidence type="ECO:0000256" key="4">
    <source>
        <dbReference type="ARBA" id="ARBA00022630"/>
    </source>
</evidence>
<dbReference type="UniPathway" id="UPA00277">
    <property type="reaction ID" value="UER00407"/>
</dbReference>
<evidence type="ECO:0000256" key="8">
    <source>
        <dbReference type="ARBA" id="ARBA00022741"/>
    </source>
</evidence>
<evidence type="ECO:0000256" key="15">
    <source>
        <dbReference type="PIRNR" id="PIRNR004491"/>
    </source>
</evidence>
<gene>
    <name evidence="17" type="ORF">CARG_05825</name>
</gene>
<dbReference type="InterPro" id="IPR014729">
    <property type="entry name" value="Rossmann-like_a/b/a_fold"/>
</dbReference>
<comment type="similarity">
    <text evidence="15">Belongs to the ribF family.</text>
</comment>
<keyword evidence="12" id="KW-0511">Multifunctional enzyme</keyword>
<keyword evidence="8 15" id="KW-0547">Nucleotide-binding</keyword>
<dbReference type="Pfam" id="PF01687">
    <property type="entry name" value="Flavokinase"/>
    <property type="match status" value="1"/>
</dbReference>
<dbReference type="InterPro" id="IPR023465">
    <property type="entry name" value="Riboflavin_kinase_dom_sf"/>
</dbReference>
<dbReference type="EC" id="2.7.7.2" evidence="15"/>
<dbReference type="STRING" id="1348662.CARG_05825"/>
<evidence type="ECO:0000256" key="10">
    <source>
        <dbReference type="ARBA" id="ARBA00022827"/>
    </source>
</evidence>
<comment type="pathway">
    <text evidence="3 15">Cofactor biosynthesis; FMN biosynthesis; FMN from riboflavin (ATP route): step 1/1.</text>
</comment>
<dbReference type="GO" id="GO:0003919">
    <property type="term" value="F:FMN adenylyltransferase activity"/>
    <property type="evidence" value="ECO:0007669"/>
    <property type="project" value="UniProtKB-UniRule"/>
</dbReference>
<dbReference type="GO" id="GO:0006747">
    <property type="term" value="P:FAD biosynthetic process"/>
    <property type="evidence" value="ECO:0007669"/>
    <property type="project" value="UniProtKB-UniRule"/>
</dbReference>
<comment type="pathway">
    <text evidence="2 15">Cofactor biosynthesis; FAD biosynthesis; FAD from FMN: step 1/1.</text>
</comment>
<dbReference type="Gene3D" id="2.40.30.30">
    <property type="entry name" value="Riboflavin kinase-like"/>
    <property type="match status" value="1"/>
</dbReference>
<dbReference type="Gene3D" id="3.40.50.620">
    <property type="entry name" value="HUPs"/>
    <property type="match status" value="1"/>
</dbReference>
<dbReference type="PANTHER" id="PTHR22749">
    <property type="entry name" value="RIBOFLAVIN KINASE/FMN ADENYLYLTRANSFERASE"/>
    <property type="match status" value="1"/>
</dbReference>
<dbReference type="FunFam" id="2.40.30.30:FF:000003">
    <property type="entry name" value="Riboflavin biosynthesis protein"/>
    <property type="match status" value="1"/>
</dbReference>
<dbReference type="KEGG" id="caz:CARG_05825"/>
<evidence type="ECO:0000256" key="6">
    <source>
        <dbReference type="ARBA" id="ARBA00022679"/>
    </source>
</evidence>
<dbReference type="InterPro" id="IPR015865">
    <property type="entry name" value="Riboflavin_kinase_bac/euk"/>
</dbReference>
<keyword evidence="11 15" id="KW-0067">ATP-binding</keyword>
<evidence type="ECO:0000256" key="14">
    <source>
        <dbReference type="ARBA" id="ARBA00049494"/>
    </source>
</evidence>
<evidence type="ECO:0000313" key="17">
    <source>
        <dbReference type="EMBL" id="AGU15290.1"/>
    </source>
</evidence>
<dbReference type="GO" id="GO:0009398">
    <property type="term" value="P:FMN biosynthetic process"/>
    <property type="evidence" value="ECO:0007669"/>
    <property type="project" value="UniProtKB-UniRule"/>
</dbReference>
<dbReference type="UniPathway" id="UPA00276">
    <property type="reaction ID" value="UER00406"/>
</dbReference>
<reference evidence="17 18" key="1">
    <citation type="journal article" date="2013" name="Genome Announc.">
        <title>Whole-Genome Sequence of the Clinical Strain Corynebacterium argentoratense DSM 44202, Isolated from a Human Throat Specimen.</title>
        <authorList>
            <person name="Bomholt C."/>
            <person name="Glaub A."/>
            <person name="Gravermann K."/>
            <person name="Albersmeier A."/>
            <person name="Brinkrolf K."/>
            <person name="Ruckert C."/>
            <person name="Tauch A."/>
        </authorList>
    </citation>
    <scope>NUCLEOTIDE SEQUENCE [LARGE SCALE GENOMIC DNA]</scope>
    <source>
        <strain evidence="17">DSM 44202</strain>
    </source>
</reference>
<keyword evidence="5 15" id="KW-0288">FMN</keyword>
<dbReference type="SMART" id="SM00904">
    <property type="entry name" value="Flavokinase"/>
    <property type="match status" value="1"/>
</dbReference>
<name>U3GUV8_9CORY</name>
<dbReference type="InterPro" id="IPR023468">
    <property type="entry name" value="Riboflavin_kinase"/>
</dbReference>
<evidence type="ECO:0000256" key="12">
    <source>
        <dbReference type="ARBA" id="ARBA00023268"/>
    </source>
</evidence>
<comment type="catalytic activity">
    <reaction evidence="14 15">
        <text>FMN + ATP + H(+) = FAD + diphosphate</text>
        <dbReference type="Rhea" id="RHEA:17237"/>
        <dbReference type="ChEBI" id="CHEBI:15378"/>
        <dbReference type="ChEBI" id="CHEBI:30616"/>
        <dbReference type="ChEBI" id="CHEBI:33019"/>
        <dbReference type="ChEBI" id="CHEBI:57692"/>
        <dbReference type="ChEBI" id="CHEBI:58210"/>
        <dbReference type="EC" id="2.7.7.2"/>
    </reaction>
</comment>
<evidence type="ECO:0000256" key="5">
    <source>
        <dbReference type="ARBA" id="ARBA00022643"/>
    </source>
</evidence>
<evidence type="ECO:0000256" key="13">
    <source>
        <dbReference type="ARBA" id="ARBA00047880"/>
    </source>
</evidence>
<keyword evidence="9 15" id="KW-0418">Kinase</keyword>
<evidence type="ECO:0000259" key="16">
    <source>
        <dbReference type="SMART" id="SM00904"/>
    </source>
</evidence>
<keyword evidence="18" id="KW-1185">Reference proteome</keyword>
<dbReference type="InterPro" id="IPR002606">
    <property type="entry name" value="Riboflavin_kinase_bac"/>
</dbReference>
<dbReference type="NCBIfam" id="NF004160">
    <property type="entry name" value="PRK05627.1-3"/>
    <property type="match status" value="1"/>
</dbReference>
<dbReference type="HOGENOM" id="CLU_048437_0_0_11"/>
<dbReference type="NCBIfam" id="TIGR00083">
    <property type="entry name" value="ribF"/>
    <property type="match status" value="1"/>
</dbReference>
<feature type="domain" description="Riboflavin kinase" evidence="16">
    <location>
        <begin position="186"/>
        <end position="326"/>
    </location>
</feature>
<dbReference type="FunFam" id="3.40.50.620:FF:000021">
    <property type="entry name" value="Riboflavin biosynthesis protein"/>
    <property type="match status" value="1"/>
</dbReference>
<keyword evidence="7 15" id="KW-0548">Nucleotidyltransferase</keyword>
<dbReference type="PATRIC" id="fig|1348662.3.peg.1139"/>
<dbReference type="InterPro" id="IPR015864">
    <property type="entry name" value="FAD_synthase"/>
</dbReference>
<comment type="function">
    <text evidence="1">Catalyzes the phosphorylation of riboflavin to FMN followed by the adenylation of FMN to FAD.</text>
</comment>
<protein>
    <recommendedName>
        <fullName evidence="15">Riboflavin biosynthesis protein</fullName>
    </recommendedName>
    <domain>
        <recommendedName>
            <fullName evidence="15">Riboflavin kinase</fullName>
            <ecNumber evidence="15">2.7.1.26</ecNumber>
        </recommendedName>
        <alternativeName>
            <fullName evidence="15">Flavokinase</fullName>
        </alternativeName>
    </domain>
    <domain>
        <recommendedName>
            <fullName evidence="15">FMN adenylyltransferase</fullName>
            <ecNumber evidence="15">2.7.7.2</ecNumber>
        </recommendedName>
        <alternativeName>
            <fullName evidence="15">FAD pyrophosphorylase</fullName>
        </alternativeName>
        <alternativeName>
            <fullName evidence="15">FAD synthase</fullName>
        </alternativeName>
    </domain>
</protein>
<dbReference type="Proteomes" id="UP000016943">
    <property type="component" value="Chromosome"/>
</dbReference>
<dbReference type="GO" id="GO:0009231">
    <property type="term" value="P:riboflavin biosynthetic process"/>
    <property type="evidence" value="ECO:0007669"/>
    <property type="project" value="InterPro"/>
</dbReference>
<evidence type="ECO:0000256" key="7">
    <source>
        <dbReference type="ARBA" id="ARBA00022695"/>
    </source>
</evidence>
<keyword evidence="6 15" id="KW-0808">Transferase</keyword>
<organism evidence="17 18">
    <name type="scientific">Corynebacterium argentoratense DSM 44202</name>
    <dbReference type="NCBI Taxonomy" id="1348662"/>
    <lineage>
        <taxon>Bacteria</taxon>
        <taxon>Bacillati</taxon>
        <taxon>Actinomycetota</taxon>
        <taxon>Actinomycetes</taxon>
        <taxon>Mycobacteriales</taxon>
        <taxon>Corynebacteriaceae</taxon>
        <taxon>Corynebacterium</taxon>
    </lineage>
</organism>
<dbReference type="EC" id="2.7.1.26" evidence="15"/>
<dbReference type="PANTHER" id="PTHR22749:SF6">
    <property type="entry name" value="RIBOFLAVIN KINASE"/>
    <property type="match status" value="1"/>
</dbReference>
<dbReference type="OrthoDB" id="9803667at2"/>
<evidence type="ECO:0000256" key="2">
    <source>
        <dbReference type="ARBA" id="ARBA00004726"/>
    </source>
</evidence>
<dbReference type="EMBL" id="CP006365">
    <property type="protein sequence ID" value="AGU15290.1"/>
    <property type="molecule type" value="Genomic_DNA"/>
</dbReference>
<dbReference type="CDD" id="cd02064">
    <property type="entry name" value="FAD_synthetase_N"/>
    <property type="match status" value="1"/>
</dbReference>
<sequence length="338" mass="37041">MKTWHGVNDIPEDFAQCVTAIGVFDGIHRGHQQLITAAVQRARELDVPAVLMTFAPHPLAVVAPNRVPPLLCDIDERARRAQELGVDYFLAVEFSRDLAALSPQDFIDTIVVGRLHARAVFVGENFTFGHKASGTTETLRELGESRGFEAHVVDLLTEEDEDGTALSSSYARSLLAEGDVQRTAHVLGRNYTVCGIVEHGAGRGGRELGYPTANMYFPDTVALPADGVYCGWFRILDPAPGKTTISGTMEPEVAYPAAISIGTNPTFGDHRRSVEPFVLDQDADLYGCRCEVEFVDHLRSMKKFSGVDELLDAMANDVKQTRTILAQSEPTRRQHSDS</sequence>
<keyword evidence="10 15" id="KW-0274">FAD</keyword>
<evidence type="ECO:0000256" key="9">
    <source>
        <dbReference type="ARBA" id="ARBA00022777"/>
    </source>
</evidence>
<keyword evidence="4 15" id="KW-0285">Flavoprotein</keyword>
<dbReference type="AlphaFoldDB" id="U3GUV8"/>
<evidence type="ECO:0000313" key="18">
    <source>
        <dbReference type="Proteomes" id="UP000016943"/>
    </source>
</evidence>
<proteinExistence type="inferred from homology"/>
<evidence type="ECO:0000256" key="1">
    <source>
        <dbReference type="ARBA" id="ARBA00002121"/>
    </source>
</evidence>
<dbReference type="GO" id="GO:0008531">
    <property type="term" value="F:riboflavin kinase activity"/>
    <property type="evidence" value="ECO:0007669"/>
    <property type="project" value="UniProtKB-UniRule"/>
</dbReference>
<dbReference type="GO" id="GO:0005524">
    <property type="term" value="F:ATP binding"/>
    <property type="evidence" value="ECO:0007669"/>
    <property type="project" value="UniProtKB-UniRule"/>
</dbReference>
<comment type="catalytic activity">
    <reaction evidence="13 15">
        <text>riboflavin + ATP = FMN + ADP + H(+)</text>
        <dbReference type="Rhea" id="RHEA:14357"/>
        <dbReference type="ChEBI" id="CHEBI:15378"/>
        <dbReference type="ChEBI" id="CHEBI:30616"/>
        <dbReference type="ChEBI" id="CHEBI:57986"/>
        <dbReference type="ChEBI" id="CHEBI:58210"/>
        <dbReference type="ChEBI" id="CHEBI:456216"/>
        <dbReference type="EC" id="2.7.1.26"/>
    </reaction>
</comment>